<evidence type="ECO:0000313" key="3">
    <source>
        <dbReference type="EMBL" id="OHA21283.1"/>
    </source>
</evidence>
<sequence length="420" mass="47237">MRALRDRKKLQSDYIGFFRKKPFLLAVTVIFCAILYLGLPGLLKTTYRSELSAAAPLPAAVAVMPPEVVHLPTPKPQKTIYMTGCVAGLPSFRDELVKLAEETELNGIVIDIKDYTGMLSFVPRSTELNDFVSTKCAVSDMKEFIEALHKKGIYVIGRITVFQDPLLAKRRPDLAVKKASDGSIWKDHKGLSFTDPGSKEVWKHIVSIGKESYAIGFDELNFDYIRFPSDGPMTDISFPWSKDRDKSEVLEGFFKYLSEELKPKGAVLSADVFGMTTTNTDDLNIGQVLEKIAPYFDYVAPMVYPSHYPPRFNNWPDPNARPYDIVKFSMDSAVKRFLATSTVVALSNVTPLASTTPPLYPKKPWQIQKLRPWLQDFDYGGNYDIAEVRAQITAVYDAGLTSWMLWAPTNRYTKGALLPE</sequence>
<feature type="transmembrane region" description="Helical" evidence="1">
    <location>
        <begin position="21"/>
        <end position="43"/>
    </location>
</feature>
<dbReference type="AlphaFoldDB" id="A0A1G2MBT4"/>
<gene>
    <name evidence="3" type="ORF">A2W52_04535</name>
</gene>
<feature type="domain" description="DUF4015" evidence="2">
    <location>
        <begin position="80"/>
        <end position="412"/>
    </location>
</feature>
<protein>
    <recommendedName>
        <fullName evidence="2">DUF4015 domain-containing protein</fullName>
    </recommendedName>
</protein>
<evidence type="ECO:0000259" key="2">
    <source>
        <dbReference type="Pfam" id="PF13200"/>
    </source>
</evidence>
<dbReference type="Proteomes" id="UP000176493">
    <property type="component" value="Unassembled WGS sequence"/>
</dbReference>
<comment type="caution">
    <text evidence="3">The sequence shown here is derived from an EMBL/GenBank/DDBJ whole genome shotgun (WGS) entry which is preliminary data.</text>
</comment>
<accession>A0A1G2MBT4</accession>
<evidence type="ECO:0000256" key="1">
    <source>
        <dbReference type="SAM" id="Phobius"/>
    </source>
</evidence>
<organism evidence="3 4">
    <name type="scientific">Candidatus Taylorbacteria bacterium RIFCSPHIGHO2_02_49_25</name>
    <dbReference type="NCBI Taxonomy" id="1802305"/>
    <lineage>
        <taxon>Bacteria</taxon>
        <taxon>Candidatus Tayloriibacteriota</taxon>
    </lineage>
</organism>
<evidence type="ECO:0000313" key="4">
    <source>
        <dbReference type="Proteomes" id="UP000176493"/>
    </source>
</evidence>
<keyword evidence="1" id="KW-0472">Membrane</keyword>
<keyword evidence="1" id="KW-0812">Transmembrane</keyword>
<name>A0A1G2MBT4_9BACT</name>
<reference evidence="3 4" key="1">
    <citation type="journal article" date="2016" name="Nat. Commun.">
        <title>Thousands of microbial genomes shed light on interconnected biogeochemical processes in an aquifer system.</title>
        <authorList>
            <person name="Anantharaman K."/>
            <person name="Brown C.T."/>
            <person name="Hug L.A."/>
            <person name="Sharon I."/>
            <person name="Castelle C.J."/>
            <person name="Probst A.J."/>
            <person name="Thomas B.C."/>
            <person name="Singh A."/>
            <person name="Wilkins M.J."/>
            <person name="Karaoz U."/>
            <person name="Brodie E.L."/>
            <person name="Williams K.H."/>
            <person name="Hubbard S.S."/>
            <person name="Banfield J.F."/>
        </authorList>
    </citation>
    <scope>NUCLEOTIDE SEQUENCE [LARGE SCALE GENOMIC DNA]</scope>
</reference>
<dbReference type="Gene3D" id="3.20.20.80">
    <property type="entry name" value="Glycosidases"/>
    <property type="match status" value="1"/>
</dbReference>
<proteinExistence type="predicted"/>
<dbReference type="InterPro" id="IPR025275">
    <property type="entry name" value="DUF4015"/>
</dbReference>
<dbReference type="Pfam" id="PF13200">
    <property type="entry name" value="DUF4015"/>
    <property type="match status" value="1"/>
</dbReference>
<dbReference type="InterPro" id="IPR017853">
    <property type="entry name" value="GH"/>
</dbReference>
<dbReference type="SUPFAM" id="SSF51445">
    <property type="entry name" value="(Trans)glycosidases"/>
    <property type="match status" value="1"/>
</dbReference>
<keyword evidence="1" id="KW-1133">Transmembrane helix</keyword>
<dbReference type="EMBL" id="MHRJ01000047">
    <property type="protein sequence ID" value="OHA21283.1"/>
    <property type="molecule type" value="Genomic_DNA"/>
</dbReference>